<evidence type="ECO:0000256" key="1">
    <source>
        <dbReference type="ARBA" id="ARBA00008791"/>
    </source>
</evidence>
<evidence type="ECO:0000313" key="4">
    <source>
        <dbReference type="Proteomes" id="UP000198923"/>
    </source>
</evidence>
<organism evidence="3 4">
    <name type="scientific">Sinosporangium album</name>
    <dbReference type="NCBI Taxonomy" id="504805"/>
    <lineage>
        <taxon>Bacteria</taxon>
        <taxon>Bacillati</taxon>
        <taxon>Actinomycetota</taxon>
        <taxon>Actinomycetes</taxon>
        <taxon>Streptosporangiales</taxon>
        <taxon>Streptosporangiaceae</taxon>
        <taxon>Sinosporangium</taxon>
    </lineage>
</organism>
<feature type="domain" description="UspA" evidence="2">
    <location>
        <begin position="5"/>
        <end position="139"/>
    </location>
</feature>
<dbReference type="OrthoDB" id="9816117at2"/>
<dbReference type="EMBL" id="FNCN01000014">
    <property type="protein sequence ID" value="SDH36214.1"/>
    <property type="molecule type" value="Genomic_DNA"/>
</dbReference>
<evidence type="ECO:0000259" key="2">
    <source>
        <dbReference type="Pfam" id="PF00582"/>
    </source>
</evidence>
<comment type="similarity">
    <text evidence="1">Belongs to the universal stress protein A family.</text>
</comment>
<dbReference type="PRINTS" id="PR01438">
    <property type="entry name" value="UNVRSLSTRESS"/>
</dbReference>
<sequence>MTGYIAVGTDGSDSSATAVKWAAEDAARRGCGLTVVHVCESWIYDVPYQPVPLSTEGPAGYCEGVLQAAVELARVQAPGIEVTTRMPRGRVTENLLKESESAIQVVVGSRGLGGFTGLLAGSVSIGLAGHAACPVVVVREVPETSQGKIVVGFDGSPHAQAALDYAFEEARRRDTTLEILYAWQLPLMSSYAAGYAIPMDDLFKRSEDAIVEALSPWIDKYPDVHTTKASVSDHPVSALSEASKHADLVVVGSRGLGGFGAAILGSISRGVLHHAHCPVAVVPAPS</sequence>
<dbReference type="InterPro" id="IPR006015">
    <property type="entry name" value="Universal_stress_UspA"/>
</dbReference>
<dbReference type="RefSeq" id="WP_093171443.1">
    <property type="nucleotide sequence ID" value="NZ_FNCN01000014.1"/>
</dbReference>
<gene>
    <name evidence="3" type="ORF">SAMN05421505_114144</name>
</gene>
<dbReference type="Gene3D" id="3.40.50.620">
    <property type="entry name" value="HUPs"/>
    <property type="match status" value="2"/>
</dbReference>
<feature type="domain" description="UspA" evidence="2">
    <location>
        <begin position="148"/>
        <end position="283"/>
    </location>
</feature>
<dbReference type="AlphaFoldDB" id="A0A1G8BT05"/>
<evidence type="ECO:0000313" key="3">
    <source>
        <dbReference type="EMBL" id="SDH36214.1"/>
    </source>
</evidence>
<proteinExistence type="inferred from homology"/>
<protein>
    <submittedName>
        <fullName evidence="3">Nucleotide-binding universal stress protein, UspA family</fullName>
    </submittedName>
</protein>
<dbReference type="InterPro" id="IPR014729">
    <property type="entry name" value="Rossmann-like_a/b/a_fold"/>
</dbReference>
<dbReference type="InterPro" id="IPR006016">
    <property type="entry name" value="UspA"/>
</dbReference>
<dbReference type="PANTHER" id="PTHR46553">
    <property type="entry name" value="ADENINE NUCLEOTIDE ALPHA HYDROLASES-LIKE SUPERFAMILY PROTEIN"/>
    <property type="match status" value="1"/>
</dbReference>
<name>A0A1G8BT05_9ACTN</name>
<reference evidence="3 4" key="1">
    <citation type="submission" date="2016-10" db="EMBL/GenBank/DDBJ databases">
        <authorList>
            <person name="de Groot N.N."/>
        </authorList>
    </citation>
    <scope>NUCLEOTIDE SEQUENCE [LARGE SCALE GENOMIC DNA]</scope>
    <source>
        <strain evidence="3 4">CPCC 201354</strain>
    </source>
</reference>
<dbReference type="SUPFAM" id="SSF52402">
    <property type="entry name" value="Adenine nucleotide alpha hydrolases-like"/>
    <property type="match status" value="2"/>
</dbReference>
<dbReference type="Pfam" id="PF00582">
    <property type="entry name" value="Usp"/>
    <property type="match status" value="2"/>
</dbReference>
<dbReference type="PANTHER" id="PTHR46553:SF3">
    <property type="entry name" value="ADENINE NUCLEOTIDE ALPHA HYDROLASES-LIKE SUPERFAMILY PROTEIN"/>
    <property type="match status" value="1"/>
</dbReference>
<dbReference type="STRING" id="504805.SAMN05421505_114144"/>
<keyword evidence="4" id="KW-1185">Reference proteome</keyword>
<accession>A0A1G8BT05</accession>
<dbReference type="Proteomes" id="UP000198923">
    <property type="component" value="Unassembled WGS sequence"/>
</dbReference>